<proteinExistence type="predicted"/>
<evidence type="ECO:0000313" key="4">
    <source>
        <dbReference type="Proteomes" id="UP001524944"/>
    </source>
</evidence>
<evidence type="ECO:0000313" key="3">
    <source>
        <dbReference type="EMBL" id="MCR6546199.1"/>
    </source>
</evidence>
<gene>
    <name evidence="3" type="ORF">NVS47_11865</name>
</gene>
<keyword evidence="4" id="KW-1185">Reference proteome</keyword>
<evidence type="ECO:0000259" key="2">
    <source>
        <dbReference type="Pfam" id="PF13477"/>
    </source>
</evidence>
<dbReference type="PANTHER" id="PTHR12526">
    <property type="entry name" value="GLYCOSYLTRANSFERASE"/>
    <property type="match status" value="1"/>
</dbReference>
<dbReference type="Gene3D" id="3.40.50.2000">
    <property type="entry name" value="Glycogen Phosphorylase B"/>
    <property type="match status" value="2"/>
</dbReference>
<feature type="domain" description="Glycosyltransferase subfamily 4-like N-terminal" evidence="2">
    <location>
        <begin position="3"/>
        <end position="147"/>
    </location>
</feature>
<dbReference type="Pfam" id="PF00534">
    <property type="entry name" value="Glycos_transf_1"/>
    <property type="match status" value="1"/>
</dbReference>
<protein>
    <submittedName>
        <fullName evidence="3">Glycosyltransferase family 4 protein</fullName>
    </submittedName>
</protein>
<dbReference type="Proteomes" id="UP001524944">
    <property type="component" value="Unassembled WGS sequence"/>
</dbReference>
<organism evidence="3 4">
    <name type="scientific">Dehalobacterium formicoaceticum</name>
    <dbReference type="NCBI Taxonomy" id="51515"/>
    <lineage>
        <taxon>Bacteria</taxon>
        <taxon>Bacillati</taxon>
        <taxon>Bacillota</taxon>
        <taxon>Clostridia</taxon>
        <taxon>Eubacteriales</taxon>
        <taxon>Peptococcaceae</taxon>
        <taxon>Dehalobacterium</taxon>
    </lineage>
</organism>
<sequence>MAKILILANNDVGLYKFRKELIESFLGEGHEVYISLPDGNYVEKLCHMGCVFSETLIDRRGTNPITDLKLIIYYKTLIKNIKPDIVLTYTIKPNVYGGIACKATNTPYLANVTGLGTSIENGGVLQKTTLALYATGLKKASCVFFQNETNRHFFLDKHIVTGKTKLIPGSGVNLKYHRFEDYPDSDDIIKFLFIGRIMRNKGIDELLEAAQRIKNMYPNVRFDLVGDCEENYAERLLDLENRGIITYYGQQDDVHSFLKGAHAIVLPSYHEGMANVLLEAASSGRPVIASNIPGCRETFDEGVTGYGFEVRNTEALVNTIEKFIRLPYDEKKQMGISGRAKIEREFDRQMVIDSYMEEINRILYMYKRKAGAES</sequence>
<dbReference type="Pfam" id="PF13477">
    <property type="entry name" value="Glyco_trans_4_2"/>
    <property type="match status" value="1"/>
</dbReference>
<dbReference type="SUPFAM" id="SSF53756">
    <property type="entry name" value="UDP-Glycosyltransferase/glycogen phosphorylase"/>
    <property type="match status" value="1"/>
</dbReference>
<reference evidence="3 4" key="1">
    <citation type="submission" date="2022-08" db="EMBL/GenBank/DDBJ databases">
        <title>Proteogenomics of the novel Dehalobacterium formicoaceticum strain EZ94 highlights a key role of methyltransferases during anaerobic dichloromethane degradation.</title>
        <authorList>
            <person name="Wasmund K."/>
        </authorList>
    </citation>
    <scope>NUCLEOTIDE SEQUENCE [LARGE SCALE GENOMIC DNA]</scope>
    <source>
        <strain evidence="3 4">EZ94</strain>
    </source>
</reference>
<dbReference type="RefSeq" id="WP_257913678.1">
    <property type="nucleotide sequence ID" value="NZ_JANPWE010000005.1"/>
</dbReference>
<dbReference type="EMBL" id="JANPWE010000005">
    <property type="protein sequence ID" value="MCR6546199.1"/>
    <property type="molecule type" value="Genomic_DNA"/>
</dbReference>
<dbReference type="CDD" id="cd03808">
    <property type="entry name" value="GT4_CapM-like"/>
    <property type="match status" value="1"/>
</dbReference>
<dbReference type="InterPro" id="IPR001296">
    <property type="entry name" value="Glyco_trans_1"/>
</dbReference>
<comment type="caution">
    <text evidence="3">The sequence shown here is derived from an EMBL/GenBank/DDBJ whole genome shotgun (WGS) entry which is preliminary data.</text>
</comment>
<dbReference type="InterPro" id="IPR028098">
    <property type="entry name" value="Glyco_trans_4-like_N"/>
</dbReference>
<evidence type="ECO:0000259" key="1">
    <source>
        <dbReference type="Pfam" id="PF00534"/>
    </source>
</evidence>
<feature type="domain" description="Glycosyl transferase family 1" evidence="1">
    <location>
        <begin position="187"/>
        <end position="339"/>
    </location>
</feature>
<name>A0ABT1Y5N2_9FIRM</name>
<accession>A0ABT1Y5N2</accession>